<evidence type="ECO:0000256" key="1">
    <source>
        <dbReference type="ARBA" id="ARBA00000885"/>
    </source>
</evidence>
<feature type="region of interest" description="Disordered" evidence="6">
    <location>
        <begin position="564"/>
        <end position="584"/>
    </location>
</feature>
<evidence type="ECO:0000313" key="8">
    <source>
        <dbReference type="EMBL" id="CCO16233.1"/>
    </source>
</evidence>
<dbReference type="Proteomes" id="UP000198341">
    <property type="component" value="Chromosome 4"/>
</dbReference>
<dbReference type="RefSeq" id="XP_007513708.1">
    <property type="nucleotide sequence ID" value="XM_007513646.1"/>
</dbReference>
<dbReference type="InterPro" id="IPR044611">
    <property type="entry name" value="E3A/B/C-like"/>
</dbReference>
<feature type="compositionally biased region" description="Polar residues" evidence="6">
    <location>
        <begin position="65"/>
        <end position="75"/>
    </location>
</feature>
<dbReference type="GO" id="GO:0061630">
    <property type="term" value="F:ubiquitin protein ligase activity"/>
    <property type="evidence" value="ECO:0007669"/>
    <property type="project" value="UniProtKB-EC"/>
</dbReference>
<feature type="domain" description="HECT" evidence="7">
    <location>
        <begin position="933"/>
        <end position="1326"/>
    </location>
</feature>
<proteinExistence type="predicted"/>
<reference evidence="8 9" key="1">
    <citation type="submission" date="2011-10" db="EMBL/GenBank/DDBJ databases">
        <authorList>
            <person name="Genoscope - CEA"/>
        </authorList>
    </citation>
    <scope>NUCLEOTIDE SEQUENCE [LARGE SCALE GENOMIC DNA]</scope>
    <source>
        <strain evidence="8 9">RCC 1105</strain>
    </source>
</reference>
<dbReference type="eggNOG" id="KOG0942">
    <property type="taxonomic scope" value="Eukaryota"/>
</dbReference>
<dbReference type="GeneID" id="19016223"/>
<dbReference type="PROSITE" id="PS50237">
    <property type="entry name" value="HECT"/>
    <property type="match status" value="1"/>
</dbReference>
<organism evidence="8 9">
    <name type="scientific">Bathycoccus prasinos</name>
    <dbReference type="NCBI Taxonomy" id="41875"/>
    <lineage>
        <taxon>Eukaryota</taxon>
        <taxon>Viridiplantae</taxon>
        <taxon>Chlorophyta</taxon>
        <taxon>Mamiellophyceae</taxon>
        <taxon>Mamiellales</taxon>
        <taxon>Bathycoccaceae</taxon>
        <taxon>Bathycoccus</taxon>
    </lineage>
</organism>
<dbReference type="CDD" id="cd00078">
    <property type="entry name" value="HECTc"/>
    <property type="match status" value="1"/>
</dbReference>
<protein>
    <recommendedName>
        <fullName evidence="2">HECT-type E3 ubiquitin transferase</fullName>
        <ecNumber evidence="2">2.3.2.26</ecNumber>
    </recommendedName>
</protein>
<evidence type="ECO:0000256" key="3">
    <source>
        <dbReference type="ARBA" id="ARBA00022679"/>
    </source>
</evidence>
<feature type="region of interest" description="Disordered" evidence="6">
    <location>
        <begin position="193"/>
        <end position="214"/>
    </location>
</feature>
<evidence type="ECO:0000313" key="9">
    <source>
        <dbReference type="Proteomes" id="UP000198341"/>
    </source>
</evidence>
<dbReference type="InterPro" id="IPR000569">
    <property type="entry name" value="HECT_dom"/>
</dbReference>
<dbReference type="Gene3D" id="3.30.2160.10">
    <property type="entry name" value="Hect, E3 ligase catalytic domain"/>
    <property type="match status" value="1"/>
</dbReference>
<keyword evidence="4 5" id="KW-0833">Ubl conjugation pathway</keyword>
<dbReference type="KEGG" id="bpg:Bathy04g01980"/>
<dbReference type="Pfam" id="PF00632">
    <property type="entry name" value="HECT"/>
    <property type="match status" value="1"/>
</dbReference>
<keyword evidence="9" id="KW-1185">Reference proteome</keyword>
<dbReference type="SUPFAM" id="SSF56204">
    <property type="entry name" value="Hect, E3 ligase catalytic domain"/>
    <property type="match status" value="1"/>
</dbReference>
<gene>
    <name evidence="8" type="ORF">Bathy04g01980</name>
</gene>
<feature type="compositionally biased region" description="Acidic residues" evidence="6">
    <location>
        <begin position="1020"/>
        <end position="1031"/>
    </location>
</feature>
<evidence type="ECO:0000256" key="6">
    <source>
        <dbReference type="SAM" id="MobiDB-lite"/>
    </source>
</evidence>
<dbReference type="Gene3D" id="3.30.2410.10">
    <property type="entry name" value="Hect, E3 ligase catalytic domain"/>
    <property type="match status" value="1"/>
</dbReference>
<dbReference type="SMART" id="SM00119">
    <property type="entry name" value="HECTc"/>
    <property type="match status" value="1"/>
</dbReference>
<dbReference type="EMBL" id="FO082275">
    <property type="protein sequence ID" value="CCO16233.1"/>
    <property type="molecule type" value="Genomic_DNA"/>
</dbReference>
<dbReference type="FunFam" id="3.30.2410.10:FF:000011">
    <property type="entry name" value="Putative Ubiquitin-protein ligase E3C"/>
    <property type="match status" value="1"/>
</dbReference>
<keyword evidence="3" id="KW-0808">Transferase</keyword>
<comment type="catalytic activity">
    <reaction evidence="1">
        <text>S-ubiquitinyl-[E2 ubiquitin-conjugating enzyme]-L-cysteine + [acceptor protein]-L-lysine = [E2 ubiquitin-conjugating enzyme]-L-cysteine + N(6)-ubiquitinyl-[acceptor protein]-L-lysine.</text>
        <dbReference type="EC" id="2.3.2.26"/>
    </reaction>
</comment>
<name>K8F3W2_9CHLO</name>
<dbReference type="PANTHER" id="PTHR45700:SF6">
    <property type="entry name" value="E3 UBIQUITIN-PROTEIN LIGASE UPL6"/>
    <property type="match status" value="1"/>
</dbReference>
<feature type="compositionally biased region" description="Polar residues" evidence="6">
    <location>
        <begin position="565"/>
        <end position="581"/>
    </location>
</feature>
<evidence type="ECO:0000256" key="2">
    <source>
        <dbReference type="ARBA" id="ARBA00012485"/>
    </source>
</evidence>
<sequence length="1326" mass="146445">MSFIPGLHSFDGNSTRQKKIDLSGKKSGGFGESKSVGGTPSRRSARNAPSETTMGLSKVGGNRGGPTTSSGSRNSLTKEETLTRAKREREQRHRARVEMKAALVVQKHWRSVTALRVAKQRMRVEEERERENGGGEGGKLYGEMCAKCLSSSASTDHLYGCEECKEHFSYLEADEKYSRAAFGYLRRLTFYASSSTPSSNSGDDEERMDEDGTIDELRDGIRSNCYLQDMETMRKVLKAVLPAWLYGEGGESPNIDDAQLRVRRRILARSLRWCLLRLGSGAVGDERKAHSNGDNVHGTAQSIAIKRGLASLTFTYLTGYGGDDREGGSHALIREVARDEARNVKGAVSFNDDIVKNILRNAADINAAGIFTAPRGLLTLITDIGRVALQDAGRCKEEGDAMDVGVSSEVKNWGESFAVQVFSCPLVFQKLLGNLDVLGFAPGFSPDWDSESEDSESEGSPPPLLSADNAQFFAAPATLFLRALSTPSSVLFDVNVGEEGYSRIAWMLGNLCEWSRSPTFGVGWREGKYIYNEYYGENALLFANACGTLVDALPLSALPDEDENQYSSSFSRNDNGKSTLFDSDDEDFEEKPLRAKGSMVKKGGTVFDTVKVPPLLKRQLASLWNPPSSIISAQLASACAVDADKEEDDRSEQNTAKIAKYILGISSVLRGKDRVFFLASFAFQCADIMRNLWLSVSSQYAKNPKDTIRDPKWREQLGAFSEIYAVHAQTADDEEFYVIGKPLTIDESKFLVEIAKNTLWFQLWEEPFTNNGSLNASKSYRAVRTEDCQIEATASVLQNLFDRNGRRQFAPPELFYAVELCGGVDSGFLTPAVDSFLREFGEGGRKSRASNVLSKCSCLAPFEVRVRAFGTATEKFRRQELGMSASAMNARNSEALSFINGMQHSKMHITVERGKVLRQGFKQLFLDQASSSHPADAMRKCVEALQGNVRVKFINEHGAEEAGVDGGGLFKDFLSATVEEAFDPKEGNFLFCETPDRTLYPNPRYANTLEKQFSEFGDDRNDDDDDDDDDVMITRDSNEESDREKWLVYSYFYLGAILGKACGEGILLDAPLAGFFLSKLRGKPPTLSDLTTFDPEVYRNLIMLKGFNESDFDDLELYFVALDRSNANPDSPRYVDLVPNGSTIRVNKKNYPSYLHAMAAYLLDGQIRVQSAAFVEGFRAMVRPSTLKLFTPAELGLLISGSGGGVDVDDLARSSHYMGGYDADHAVIQRLWRVTRNMSKENQRKLLKFVTSSANTPLLGFSALNPPFCIHRAASGSDANSVADVTRLPSAATCMNLLKLPPYDTDEEMEKKLVYAISNAKAFDLS</sequence>
<feature type="region of interest" description="Disordered" evidence="6">
    <location>
        <begin position="1"/>
        <end position="95"/>
    </location>
</feature>
<feature type="region of interest" description="Disordered" evidence="6">
    <location>
        <begin position="1013"/>
        <end position="1037"/>
    </location>
</feature>
<dbReference type="PANTHER" id="PTHR45700">
    <property type="entry name" value="UBIQUITIN-PROTEIN LIGASE E3C"/>
    <property type="match status" value="1"/>
</dbReference>
<accession>K8F3W2</accession>
<feature type="active site" description="Glycyl thioester intermediate" evidence="5">
    <location>
        <position position="1294"/>
    </location>
</feature>
<feature type="compositionally biased region" description="Basic and acidic residues" evidence="6">
    <location>
        <begin position="76"/>
        <end position="95"/>
    </location>
</feature>
<dbReference type="InterPro" id="IPR035983">
    <property type="entry name" value="Hect_E3_ubiquitin_ligase"/>
</dbReference>
<dbReference type="EC" id="2.3.2.26" evidence="2"/>
<evidence type="ECO:0000256" key="4">
    <source>
        <dbReference type="ARBA" id="ARBA00022786"/>
    </source>
</evidence>
<feature type="compositionally biased region" description="Acidic residues" evidence="6">
    <location>
        <begin position="202"/>
        <end position="214"/>
    </location>
</feature>
<evidence type="ECO:0000259" key="7">
    <source>
        <dbReference type="PROSITE" id="PS50237"/>
    </source>
</evidence>
<dbReference type="GO" id="GO:0006511">
    <property type="term" value="P:ubiquitin-dependent protein catabolic process"/>
    <property type="evidence" value="ECO:0007669"/>
    <property type="project" value="TreeGrafter"/>
</dbReference>
<dbReference type="GO" id="GO:0000209">
    <property type="term" value="P:protein polyubiquitination"/>
    <property type="evidence" value="ECO:0007669"/>
    <property type="project" value="InterPro"/>
</dbReference>
<dbReference type="STRING" id="41875.K8F3W2"/>
<dbReference type="Gene3D" id="3.90.1750.10">
    <property type="entry name" value="Hect, E3 ligase catalytic domains"/>
    <property type="match status" value="2"/>
</dbReference>
<evidence type="ECO:0000256" key="5">
    <source>
        <dbReference type="PROSITE-ProRule" id="PRU00104"/>
    </source>
</evidence>
<dbReference type="OrthoDB" id="8068875at2759"/>